<dbReference type="EMBL" id="JBHSQL010000016">
    <property type="protein sequence ID" value="MFC6151174.1"/>
    <property type="molecule type" value="Genomic_DNA"/>
</dbReference>
<evidence type="ECO:0000259" key="2">
    <source>
        <dbReference type="Pfam" id="PF22640"/>
    </source>
</evidence>
<name>A0ABW1QNZ1_9ACTN</name>
<dbReference type="SUPFAM" id="SSF159283">
    <property type="entry name" value="Guanosine diphospho-D-mannose pyrophosphorylase/mannose-6-phosphate isomerase linker domain"/>
    <property type="match status" value="1"/>
</dbReference>
<dbReference type="Pfam" id="PF00483">
    <property type="entry name" value="NTP_transferase"/>
    <property type="match status" value="1"/>
</dbReference>
<sequence>MWRTQRRNRPVEDVVPSLHAIIPAGGAGTRLWPVSRAGHPKFLIDLTGSGRSLLQQTYDRLVPLVGKAGVNVITGARHREAVVAQLPDLADEQIVAEPSPRDSMPAIGLMTALIHRRDPDALVASFAADHLILDEPRFLDAVRQAADVAREGFVATIGLRPLSPSTAYGYIETGDALPAASDAAAVLRFVEKPEAAQALEYLRAGTFRWNAGMFVSRADVMLDHLRREQPRLHAGIEEIAAAWDGPDRDEVLEGTWPTLTRIAIDHALAEPVAAAGGVAVIRADFGWSDIGDFAAVSQAVLGTERDLGIVGDPRDVAAVDSSGIVVTSGRAVSVLGVEDIVVVDTPDALLVTTRARAQQVKQLVDHWRDVGREDLL</sequence>
<dbReference type="SUPFAM" id="SSF53448">
    <property type="entry name" value="Nucleotide-diphospho-sugar transferases"/>
    <property type="match status" value="1"/>
</dbReference>
<proteinExistence type="predicted"/>
<dbReference type="Proteomes" id="UP001596097">
    <property type="component" value="Unassembled WGS sequence"/>
</dbReference>
<organism evidence="3 4">
    <name type="scientific">Mumia xiangluensis</name>
    <dbReference type="NCBI Taxonomy" id="1678900"/>
    <lineage>
        <taxon>Bacteria</taxon>
        <taxon>Bacillati</taxon>
        <taxon>Actinomycetota</taxon>
        <taxon>Actinomycetes</taxon>
        <taxon>Propionibacteriales</taxon>
        <taxon>Nocardioidaceae</taxon>
        <taxon>Mumia</taxon>
    </lineage>
</organism>
<dbReference type="PANTHER" id="PTHR46390">
    <property type="entry name" value="MANNOSE-1-PHOSPHATE GUANYLYLTRANSFERASE"/>
    <property type="match status" value="1"/>
</dbReference>
<dbReference type="GO" id="GO:0016779">
    <property type="term" value="F:nucleotidyltransferase activity"/>
    <property type="evidence" value="ECO:0007669"/>
    <property type="project" value="UniProtKB-KW"/>
</dbReference>
<protein>
    <submittedName>
        <fullName evidence="3">Mannose-1-phosphate guanylyltransferase</fullName>
    </submittedName>
</protein>
<keyword evidence="3" id="KW-0548">Nucleotidyltransferase</keyword>
<accession>A0ABW1QNZ1</accession>
<reference evidence="4" key="1">
    <citation type="journal article" date="2019" name="Int. J. Syst. Evol. Microbiol.">
        <title>The Global Catalogue of Microorganisms (GCM) 10K type strain sequencing project: providing services to taxonomists for standard genome sequencing and annotation.</title>
        <authorList>
            <consortium name="The Broad Institute Genomics Platform"/>
            <consortium name="The Broad Institute Genome Sequencing Center for Infectious Disease"/>
            <person name="Wu L."/>
            <person name="Ma J."/>
        </authorList>
    </citation>
    <scope>NUCLEOTIDE SEQUENCE [LARGE SCALE GENOMIC DNA]</scope>
    <source>
        <strain evidence="4">CGMCC 4.7198</strain>
    </source>
</reference>
<dbReference type="Gene3D" id="3.90.550.10">
    <property type="entry name" value="Spore Coat Polysaccharide Biosynthesis Protein SpsA, Chain A"/>
    <property type="match status" value="1"/>
</dbReference>
<dbReference type="InterPro" id="IPR051161">
    <property type="entry name" value="Mannose-6P_isomerase_type2"/>
</dbReference>
<evidence type="ECO:0000313" key="3">
    <source>
        <dbReference type="EMBL" id="MFC6151174.1"/>
    </source>
</evidence>
<dbReference type="Pfam" id="PF22640">
    <property type="entry name" value="ManC_GMP_beta-helix"/>
    <property type="match status" value="1"/>
</dbReference>
<feature type="domain" description="Nucleotidyl transferase" evidence="1">
    <location>
        <begin position="20"/>
        <end position="300"/>
    </location>
</feature>
<keyword evidence="3" id="KW-0808">Transferase</keyword>
<dbReference type="InterPro" id="IPR005835">
    <property type="entry name" value="NTP_transferase_dom"/>
</dbReference>
<dbReference type="PANTHER" id="PTHR46390:SF1">
    <property type="entry name" value="MANNOSE-1-PHOSPHATE GUANYLYLTRANSFERASE"/>
    <property type="match status" value="1"/>
</dbReference>
<dbReference type="InterPro" id="IPR049577">
    <property type="entry name" value="GMPP_N"/>
</dbReference>
<dbReference type="InterPro" id="IPR054566">
    <property type="entry name" value="ManC/GMP-like_b-helix"/>
</dbReference>
<keyword evidence="4" id="KW-1185">Reference proteome</keyword>
<feature type="domain" description="MannoseP isomerase/GMP-like beta-helix" evidence="2">
    <location>
        <begin position="317"/>
        <end position="365"/>
    </location>
</feature>
<comment type="caution">
    <text evidence="3">The sequence shown here is derived from an EMBL/GenBank/DDBJ whole genome shotgun (WGS) entry which is preliminary data.</text>
</comment>
<dbReference type="CDD" id="cd02509">
    <property type="entry name" value="GDP-M1P_Guanylyltransferase"/>
    <property type="match status" value="1"/>
</dbReference>
<gene>
    <name evidence="3" type="ORF">ACFPYK_17350</name>
</gene>
<evidence type="ECO:0000259" key="1">
    <source>
        <dbReference type="Pfam" id="PF00483"/>
    </source>
</evidence>
<dbReference type="InterPro" id="IPR029044">
    <property type="entry name" value="Nucleotide-diphossugar_trans"/>
</dbReference>
<evidence type="ECO:0000313" key="4">
    <source>
        <dbReference type="Proteomes" id="UP001596097"/>
    </source>
</evidence>